<feature type="compositionally biased region" description="Basic and acidic residues" evidence="1">
    <location>
        <begin position="30"/>
        <end position="40"/>
    </location>
</feature>
<feature type="transmembrane region" description="Helical" evidence="2">
    <location>
        <begin position="281"/>
        <end position="304"/>
    </location>
</feature>
<evidence type="ECO:0000256" key="2">
    <source>
        <dbReference type="SAM" id="Phobius"/>
    </source>
</evidence>
<name>A0AAD7UNE4_9STRA</name>
<keyword evidence="4" id="KW-1185">Reference proteome</keyword>
<dbReference type="EMBL" id="JAQMWT010000024">
    <property type="protein sequence ID" value="KAJ8613649.1"/>
    <property type="molecule type" value="Genomic_DNA"/>
</dbReference>
<dbReference type="AlphaFoldDB" id="A0AAD7UNE4"/>
<protein>
    <submittedName>
        <fullName evidence="3">Uncharacterized protein</fullName>
    </submittedName>
</protein>
<comment type="caution">
    <text evidence="3">The sequence shown here is derived from an EMBL/GenBank/DDBJ whole genome shotgun (WGS) entry which is preliminary data.</text>
</comment>
<sequence length="512" mass="57296">MFFGAAISACGGGEFDDAKEKEEVQLEMIHDESSMEVHDSRPKRRPRRRRVEEVRIEKDEVGGLRSEVETLQSEVDTLRGQLLLMRSSSSPKKKKKKTPQQQKLAWKEEVEDDDLDVEGYLLNAVVTGIDEPSFYLLCSTRTQETQLRPQEGTFWIILAVGTLLTFITILLPLAMLANFYERIEFFDFRVPPVTPAARADSHKALLKFTSAFLLFFLLYTSLSVLDELLIFRFFLLLPKQDASSSSFQGHLVLDPKSLINDGLNFAKNLIIATTDPLKRPVLLMGIASKSVSLVTVFQLTFIIFRTEFTPVAMILNSVALQFLLDADKTLVAAMRASPSLKAFYAKAVTSLREEAEKAVDLPRFVSMICEPRTLTSAELVRQSVPVEYAQNLAARFPLALSWVARDGAAAPAKQEEEAEEEENGLTEHERFTLIIQKRRCARSELFHRYFNRFIYVYGGTIVFLQIFGSVVCGSTSICDFINSGGGSSGGNSHPTPMPTFPILTLPPALANL</sequence>
<evidence type="ECO:0000256" key="1">
    <source>
        <dbReference type="SAM" id="MobiDB-lite"/>
    </source>
</evidence>
<accession>A0AAD7UNE4</accession>
<reference evidence="3" key="1">
    <citation type="submission" date="2023-01" db="EMBL/GenBank/DDBJ databases">
        <title>Metagenome sequencing of chrysophaentin producing Chrysophaeum taylorii.</title>
        <authorList>
            <person name="Davison J."/>
            <person name="Bewley C."/>
        </authorList>
    </citation>
    <scope>NUCLEOTIDE SEQUENCE</scope>
    <source>
        <strain evidence="3">NIES-1699</strain>
    </source>
</reference>
<evidence type="ECO:0000313" key="3">
    <source>
        <dbReference type="EMBL" id="KAJ8613649.1"/>
    </source>
</evidence>
<organism evidence="3 4">
    <name type="scientific">Chrysophaeum taylorii</name>
    <dbReference type="NCBI Taxonomy" id="2483200"/>
    <lineage>
        <taxon>Eukaryota</taxon>
        <taxon>Sar</taxon>
        <taxon>Stramenopiles</taxon>
        <taxon>Ochrophyta</taxon>
        <taxon>Pelagophyceae</taxon>
        <taxon>Pelagomonadales</taxon>
        <taxon>Pelagomonadaceae</taxon>
        <taxon>Chrysophaeum</taxon>
    </lineage>
</organism>
<dbReference type="Proteomes" id="UP001230188">
    <property type="component" value="Unassembled WGS sequence"/>
</dbReference>
<keyword evidence="2" id="KW-0472">Membrane</keyword>
<feature type="transmembrane region" description="Helical" evidence="2">
    <location>
        <begin position="154"/>
        <end position="180"/>
    </location>
</feature>
<feature type="transmembrane region" description="Helical" evidence="2">
    <location>
        <begin position="211"/>
        <end position="235"/>
    </location>
</feature>
<proteinExistence type="predicted"/>
<evidence type="ECO:0000313" key="4">
    <source>
        <dbReference type="Proteomes" id="UP001230188"/>
    </source>
</evidence>
<keyword evidence="2" id="KW-1133">Transmembrane helix</keyword>
<feature type="region of interest" description="Disordered" evidence="1">
    <location>
        <begin position="30"/>
        <end position="49"/>
    </location>
</feature>
<keyword evidence="2" id="KW-0812">Transmembrane</keyword>
<gene>
    <name evidence="3" type="ORF">CTAYLR_003133</name>
</gene>
<feature type="transmembrane region" description="Helical" evidence="2">
    <location>
        <begin position="449"/>
        <end position="468"/>
    </location>
</feature>